<dbReference type="Gene3D" id="3.30.559.30">
    <property type="entry name" value="Nonribosomal peptide synthetase, condensation domain"/>
    <property type="match status" value="1"/>
</dbReference>
<sequence>MLSSAQERLWFLHRLDSHDPSHNRCYSHRLRGTLDPARLSAAFARIEARHPALRTRYPDNGRGVPEAVVEPPGRLTVERLRAAGVEEAARLAACRTNTAFNLAQAPPFRVSLIELAPDDHVLVVVVHLISADEWSLRVLREEVAACYAGEPPPVPAPRPEPRRDPDLTWWTERLSGTPALDLATDRPRPAVRGTAGGEVRFDLPPALVAAVAERARTAGCTPFTVLFAAYQLLLSAHSGQFDFCVGLPSAGRGAPELERAIGCLSTTTVLRCDLSGDPDFSEVLRRTRENVRETLARPDAPVDRLIAALRLERDLSRTPLFQSLFALHTHRDAADPLPGLAAEPFAHGWHPARHDLTLDLHPKDDGGLLGVMIYSEELFDRETAERMAAQYVSLLTTGEPLTDTEPERKDTAAQPPGHTDADLVPTPGGRPALPRPRAAAGYVAPRGAVEALVAEVYGEVLDRERVGALDDFFALGGHSLSAVRVVSRLRAAVEVEVPVRALFTGPTVEAVARVVEELLVAELGRLSDEGAERLARELT</sequence>
<name>A0ABN1PJY3_9ACTN</name>
<dbReference type="Pfam" id="PF00668">
    <property type="entry name" value="Condensation"/>
    <property type="match status" value="1"/>
</dbReference>
<evidence type="ECO:0000256" key="2">
    <source>
        <dbReference type="ARBA" id="ARBA00022450"/>
    </source>
</evidence>
<keyword evidence="3" id="KW-0597">Phosphoprotein</keyword>
<keyword evidence="2" id="KW-0596">Phosphopantetheine</keyword>
<evidence type="ECO:0000313" key="7">
    <source>
        <dbReference type="Proteomes" id="UP001501578"/>
    </source>
</evidence>
<dbReference type="InterPro" id="IPR023213">
    <property type="entry name" value="CAT-like_dom_sf"/>
</dbReference>
<gene>
    <name evidence="6" type="ORF">GCM10009560_32130</name>
</gene>
<protein>
    <recommendedName>
        <fullName evidence="5">Carrier domain-containing protein</fullName>
    </recommendedName>
</protein>
<dbReference type="Proteomes" id="UP001501578">
    <property type="component" value="Unassembled WGS sequence"/>
</dbReference>
<dbReference type="PANTHER" id="PTHR45527">
    <property type="entry name" value="NONRIBOSOMAL PEPTIDE SYNTHETASE"/>
    <property type="match status" value="1"/>
</dbReference>
<keyword evidence="7" id="KW-1185">Reference proteome</keyword>
<dbReference type="InterPro" id="IPR020806">
    <property type="entry name" value="PKS_PP-bd"/>
</dbReference>
<evidence type="ECO:0000256" key="1">
    <source>
        <dbReference type="ARBA" id="ARBA00001957"/>
    </source>
</evidence>
<proteinExistence type="predicted"/>
<dbReference type="CDD" id="cd19531">
    <property type="entry name" value="LCL_NRPS-like"/>
    <property type="match status" value="1"/>
</dbReference>
<dbReference type="EMBL" id="BAAAHQ010000015">
    <property type="protein sequence ID" value="GAA0928779.1"/>
    <property type="molecule type" value="Genomic_DNA"/>
</dbReference>
<evidence type="ECO:0000256" key="3">
    <source>
        <dbReference type="ARBA" id="ARBA00022553"/>
    </source>
</evidence>
<feature type="domain" description="Carrier" evidence="5">
    <location>
        <begin position="444"/>
        <end position="519"/>
    </location>
</feature>
<evidence type="ECO:0000256" key="4">
    <source>
        <dbReference type="SAM" id="MobiDB-lite"/>
    </source>
</evidence>
<dbReference type="SMART" id="SM00823">
    <property type="entry name" value="PKS_PP"/>
    <property type="match status" value="1"/>
</dbReference>
<reference evidence="6 7" key="1">
    <citation type="journal article" date="2019" name="Int. J. Syst. Evol. Microbiol.">
        <title>The Global Catalogue of Microorganisms (GCM) 10K type strain sequencing project: providing services to taxonomists for standard genome sequencing and annotation.</title>
        <authorList>
            <consortium name="The Broad Institute Genomics Platform"/>
            <consortium name="The Broad Institute Genome Sequencing Center for Infectious Disease"/>
            <person name="Wu L."/>
            <person name="Ma J."/>
        </authorList>
    </citation>
    <scope>NUCLEOTIDE SEQUENCE [LARGE SCALE GENOMIC DNA]</scope>
    <source>
        <strain evidence="6 7">JCM 11136</strain>
    </source>
</reference>
<accession>A0ABN1PJY3</accession>
<comment type="cofactor">
    <cofactor evidence="1">
        <name>pantetheine 4'-phosphate</name>
        <dbReference type="ChEBI" id="CHEBI:47942"/>
    </cofactor>
</comment>
<dbReference type="SUPFAM" id="SSF47336">
    <property type="entry name" value="ACP-like"/>
    <property type="match status" value="1"/>
</dbReference>
<evidence type="ECO:0000313" key="6">
    <source>
        <dbReference type="EMBL" id="GAA0928779.1"/>
    </source>
</evidence>
<dbReference type="Gene3D" id="3.30.559.10">
    <property type="entry name" value="Chloramphenicol acetyltransferase-like domain"/>
    <property type="match status" value="1"/>
</dbReference>
<dbReference type="PROSITE" id="PS50075">
    <property type="entry name" value="CARRIER"/>
    <property type="match status" value="1"/>
</dbReference>
<organism evidence="6 7">
    <name type="scientific">Nonomuraea longicatena</name>
    <dbReference type="NCBI Taxonomy" id="83682"/>
    <lineage>
        <taxon>Bacteria</taxon>
        <taxon>Bacillati</taxon>
        <taxon>Actinomycetota</taxon>
        <taxon>Actinomycetes</taxon>
        <taxon>Streptosporangiales</taxon>
        <taxon>Streptosporangiaceae</taxon>
        <taxon>Nonomuraea</taxon>
    </lineage>
</organism>
<dbReference type="Gene3D" id="1.10.1200.10">
    <property type="entry name" value="ACP-like"/>
    <property type="match status" value="1"/>
</dbReference>
<dbReference type="InterPro" id="IPR009081">
    <property type="entry name" value="PP-bd_ACP"/>
</dbReference>
<dbReference type="InterPro" id="IPR036736">
    <property type="entry name" value="ACP-like_sf"/>
</dbReference>
<comment type="caution">
    <text evidence="6">The sequence shown here is derived from an EMBL/GenBank/DDBJ whole genome shotgun (WGS) entry which is preliminary data.</text>
</comment>
<dbReference type="RefSeq" id="WP_343950660.1">
    <property type="nucleotide sequence ID" value="NZ_BAAAHQ010000015.1"/>
</dbReference>
<dbReference type="InterPro" id="IPR001242">
    <property type="entry name" value="Condensation_dom"/>
</dbReference>
<dbReference type="PANTHER" id="PTHR45527:SF1">
    <property type="entry name" value="FATTY ACID SYNTHASE"/>
    <property type="match status" value="1"/>
</dbReference>
<dbReference type="PROSITE" id="PS00012">
    <property type="entry name" value="PHOSPHOPANTETHEINE"/>
    <property type="match status" value="1"/>
</dbReference>
<dbReference type="InterPro" id="IPR006162">
    <property type="entry name" value="Ppantetheine_attach_site"/>
</dbReference>
<dbReference type="SUPFAM" id="SSF52777">
    <property type="entry name" value="CoA-dependent acyltransferases"/>
    <property type="match status" value="2"/>
</dbReference>
<feature type="region of interest" description="Disordered" evidence="4">
    <location>
        <begin position="397"/>
        <end position="431"/>
    </location>
</feature>
<evidence type="ECO:0000259" key="5">
    <source>
        <dbReference type="PROSITE" id="PS50075"/>
    </source>
</evidence>
<dbReference type="Pfam" id="PF00550">
    <property type="entry name" value="PP-binding"/>
    <property type="match status" value="1"/>
</dbReference>